<reference evidence="1" key="2">
    <citation type="submission" date="2015-07" db="EMBL/GenBank/DDBJ databases">
        <authorList>
            <person name="Noorani M."/>
        </authorList>
    </citation>
    <scope>NUCLEOTIDE SEQUENCE</scope>
    <source>
        <strain evidence="1">Yugu1</strain>
    </source>
</reference>
<dbReference type="EMBL" id="CM003536">
    <property type="protein sequence ID" value="RCV40403.1"/>
    <property type="molecule type" value="Genomic_DNA"/>
</dbReference>
<dbReference type="AlphaFoldDB" id="A0A368SDG8"/>
<sequence>WWRRAISSVPKEVRKGFNSLIILIAWEVWKHRNDCVFDNSRPNILKVVSSVSTEGGLWCMAGASKLQELMSRLSRSLPLGA</sequence>
<dbReference type="OrthoDB" id="686392at2759"/>
<protein>
    <submittedName>
        <fullName evidence="1">Uncharacterized protein</fullName>
    </submittedName>
</protein>
<evidence type="ECO:0000313" key="1">
    <source>
        <dbReference type="EMBL" id="RCV40403.1"/>
    </source>
</evidence>
<accession>A0A368SDG8</accession>
<proteinExistence type="predicted"/>
<feature type="non-terminal residue" evidence="1">
    <location>
        <position position="1"/>
    </location>
</feature>
<name>A0A368SDG8_SETIT</name>
<reference evidence="1" key="1">
    <citation type="journal article" date="2012" name="Nat. Biotechnol.">
        <title>Reference genome sequence of the model plant Setaria.</title>
        <authorList>
            <person name="Bennetzen J.L."/>
            <person name="Schmutz J."/>
            <person name="Wang H."/>
            <person name="Percifield R."/>
            <person name="Hawkins J."/>
            <person name="Pontaroli A.C."/>
            <person name="Estep M."/>
            <person name="Feng L."/>
            <person name="Vaughn J.N."/>
            <person name="Grimwood J."/>
            <person name="Jenkins J."/>
            <person name="Barry K."/>
            <person name="Lindquist E."/>
            <person name="Hellsten U."/>
            <person name="Deshpande S."/>
            <person name="Wang X."/>
            <person name="Wu X."/>
            <person name="Mitros T."/>
            <person name="Triplett J."/>
            <person name="Yang X."/>
            <person name="Ye C.Y."/>
            <person name="Mauro-Herrera M."/>
            <person name="Wang L."/>
            <person name="Li P."/>
            <person name="Sharma M."/>
            <person name="Sharma R."/>
            <person name="Ronald P.C."/>
            <person name="Panaud O."/>
            <person name="Kellogg E.A."/>
            <person name="Brutnell T.P."/>
            <person name="Doust A.N."/>
            <person name="Tuskan G.A."/>
            <person name="Rokhsar D."/>
            <person name="Devos K.M."/>
        </authorList>
    </citation>
    <scope>NUCLEOTIDE SEQUENCE [LARGE SCALE GENOMIC DNA]</scope>
    <source>
        <strain evidence="1">Yugu1</strain>
    </source>
</reference>
<organism evidence="1">
    <name type="scientific">Setaria italica</name>
    <name type="common">Foxtail millet</name>
    <name type="synonym">Panicum italicum</name>
    <dbReference type="NCBI Taxonomy" id="4555"/>
    <lineage>
        <taxon>Eukaryota</taxon>
        <taxon>Viridiplantae</taxon>
        <taxon>Streptophyta</taxon>
        <taxon>Embryophyta</taxon>
        <taxon>Tracheophyta</taxon>
        <taxon>Spermatophyta</taxon>
        <taxon>Magnoliopsida</taxon>
        <taxon>Liliopsida</taxon>
        <taxon>Poales</taxon>
        <taxon>Poaceae</taxon>
        <taxon>PACMAD clade</taxon>
        <taxon>Panicoideae</taxon>
        <taxon>Panicodae</taxon>
        <taxon>Paniceae</taxon>
        <taxon>Cenchrinae</taxon>
        <taxon>Setaria</taxon>
    </lineage>
</organism>
<gene>
    <name evidence="1" type="ORF">SETIT_9G050600v2</name>
</gene>